<evidence type="ECO:0000313" key="2">
    <source>
        <dbReference type="EMBL" id="CAK0875121.1"/>
    </source>
</evidence>
<feature type="compositionally biased region" description="Low complexity" evidence="1">
    <location>
        <begin position="67"/>
        <end position="88"/>
    </location>
</feature>
<proteinExistence type="predicted"/>
<gene>
    <name evidence="2" type="ORF">PCOR1329_LOCUS59852</name>
</gene>
<accession>A0ABN9VP15</accession>
<feature type="region of interest" description="Disordered" evidence="1">
    <location>
        <begin position="49"/>
        <end position="102"/>
    </location>
</feature>
<feature type="region of interest" description="Disordered" evidence="1">
    <location>
        <begin position="169"/>
        <end position="248"/>
    </location>
</feature>
<sequence length="248" mass="25058">VSLAGIEYVAAAKRRPETARMLARLGPSWTEIERLLGVLPPMAKVVRDGRSSVDEGSFVSARSSGRPQEAAPAAEAAPGPAGAAAPCQAEEKDAPPSRSVPVLPSWLAPADLVRGLADAAEPRPEAGAACSAKGEAAPLEAREALVPGFSGEMDLSLSPLAKRRAKQVAARSCKFSRLPPPMSTSSADEEVLAERRCRSPPRRADDADGGVPPAAGAASGPPGGADGRPPAREGDDGGPRGGAAGAGQ</sequence>
<keyword evidence="3" id="KW-1185">Reference proteome</keyword>
<feature type="compositionally biased region" description="Low complexity" evidence="1">
    <location>
        <begin position="125"/>
        <end position="137"/>
    </location>
</feature>
<feature type="compositionally biased region" description="Low complexity" evidence="1">
    <location>
        <begin position="209"/>
        <end position="220"/>
    </location>
</feature>
<comment type="caution">
    <text evidence="2">The sequence shown here is derived from an EMBL/GenBank/DDBJ whole genome shotgun (WGS) entry which is preliminary data.</text>
</comment>
<feature type="region of interest" description="Disordered" evidence="1">
    <location>
        <begin position="118"/>
        <end position="138"/>
    </location>
</feature>
<name>A0ABN9VP15_9DINO</name>
<feature type="compositionally biased region" description="Basic and acidic residues" evidence="1">
    <location>
        <begin position="192"/>
        <end position="206"/>
    </location>
</feature>
<evidence type="ECO:0000313" key="3">
    <source>
        <dbReference type="Proteomes" id="UP001189429"/>
    </source>
</evidence>
<feature type="compositionally biased region" description="Gly residues" evidence="1">
    <location>
        <begin position="239"/>
        <end position="248"/>
    </location>
</feature>
<reference evidence="2" key="1">
    <citation type="submission" date="2023-10" db="EMBL/GenBank/DDBJ databases">
        <authorList>
            <person name="Chen Y."/>
            <person name="Shah S."/>
            <person name="Dougan E. K."/>
            <person name="Thang M."/>
            <person name="Chan C."/>
        </authorList>
    </citation>
    <scope>NUCLEOTIDE SEQUENCE [LARGE SCALE GENOMIC DNA]</scope>
</reference>
<protein>
    <submittedName>
        <fullName evidence="2">Uncharacterized protein</fullName>
    </submittedName>
</protein>
<dbReference type="EMBL" id="CAUYUJ010017476">
    <property type="protein sequence ID" value="CAK0875121.1"/>
    <property type="molecule type" value="Genomic_DNA"/>
</dbReference>
<organism evidence="2 3">
    <name type="scientific">Prorocentrum cordatum</name>
    <dbReference type="NCBI Taxonomy" id="2364126"/>
    <lineage>
        <taxon>Eukaryota</taxon>
        <taxon>Sar</taxon>
        <taxon>Alveolata</taxon>
        <taxon>Dinophyceae</taxon>
        <taxon>Prorocentrales</taxon>
        <taxon>Prorocentraceae</taxon>
        <taxon>Prorocentrum</taxon>
    </lineage>
</organism>
<feature type="compositionally biased region" description="Basic and acidic residues" evidence="1">
    <location>
        <begin position="229"/>
        <end position="238"/>
    </location>
</feature>
<dbReference type="Proteomes" id="UP001189429">
    <property type="component" value="Unassembled WGS sequence"/>
</dbReference>
<feature type="non-terminal residue" evidence="2">
    <location>
        <position position="1"/>
    </location>
</feature>
<evidence type="ECO:0000256" key="1">
    <source>
        <dbReference type="SAM" id="MobiDB-lite"/>
    </source>
</evidence>